<sequence length="228" mass="24175">MVHCPILAIALAIHGAAAGPCLPTSLTSFDEPSSTIASDTTITTSATTVPPTLAETTSTVSEESTSIALAETTTTAEAHACVEIQVIINPGFDLSDSNKSLQPPTLHPSSSRMARVMPRFPRLQVISTAGNLDGTYRLAYQWDVFSGVNVGVGFSCTITPKVGDDSLPAVYPDGYTGRTSESQTWSSGDNAVAQVDLSLVLERFGEHDQFKINADNMTFMKLCSLRAD</sequence>
<gene>
    <name evidence="2" type="ORF">NW762_014839</name>
</gene>
<evidence type="ECO:0000313" key="3">
    <source>
        <dbReference type="Proteomes" id="UP001152049"/>
    </source>
</evidence>
<proteinExistence type="predicted"/>
<keyword evidence="3" id="KW-1185">Reference proteome</keyword>
<protein>
    <recommendedName>
        <fullName evidence="4">Ubiquitin 3 binding protein But2 C-terminal domain-containing protein</fullName>
    </recommendedName>
</protein>
<evidence type="ECO:0000313" key="2">
    <source>
        <dbReference type="EMBL" id="KAJ4243203.1"/>
    </source>
</evidence>
<accession>A0A9W8RLH6</accession>
<reference evidence="2" key="1">
    <citation type="submission" date="2022-09" db="EMBL/GenBank/DDBJ databases">
        <title>Fusarium specimens isolated from Avocado Roots.</title>
        <authorList>
            <person name="Stajich J."/>
            <person name="Roper C."/>
            <person name="Heimlech-Rivalta G."/>
        </authorList>
    </citation>
    <scope>NUCLEOTIDE SEQUENCE</scope>
    <source>
        <strain evidence="2">CF00136</strain>
    </source>
</reference>
<keyword evidence="1" id="KW-0732">Signal</keyword>
<dbReference type="AlphaFoldDB" id="A0A9W8RLH6"/>
<feature type="signal peptide" evidence="1">
    <location>
        <begin position="1"/>
        <end position="18"/>
    </location>
</feature>
<dbReference type="EMBL" id="JAOQAZ010000061">
    <property type="protein sequence ID" value="KAJ4243203.1"/>
    <property type="molecule type" value="Genomic_DNA"/>
</dbReference>
<dbReference type="Proteomes" id="UP001152049">
    <property type="component" value="Unassembled WGS sequence"/>
</dbReference>
<organism evidence="2 3">
    <name type="scientific">Fusarium torreyae</name>
    <dbReference type="NCBI Taxonomy" id="1237075"/>
    <lineage>
        <taxon>Eukaryota</taxon>
        <taxon>Fungi</taxon>
        <taxon>Dikarya</taxon>
        <taxon>Ascomycota</taxon>
        <taxon>Pezizomycotina</taxon>
        <taxon>Sordariomycetes</taxon>
        <taxon>Hypocreomycetidae</taxon>
        <taxon>Hypocreales</taxon>
        <taxon>Nectriaceae</taxon>
        <taxon>Fusarium</taxon>
    </lineage>
</organism>
<evidence type="ECO:0008006" key="4">
    <source>
        <dbReference type="Google" id="ProtNLM"/>
    </source>
</evidence>
<dbReference type="OrthoDB" id="5099324at2759"/>
<name>A0A9W8RLH6_9HYPO</name>
<evidence type="ECO:0000256" key="1">
    <source>
        <dbReference type="SAM" id="SignalP"/>
    </source>
</evidence>
<feature type="chain" id="PRO_5040912350" description="Ubiquitin 3 binding protein But2 C-terminal domain-containing protein" evidence="1">
    <location>
        <begin position="19"/>
        <end position="228"/>
    </location>
</feature>
<comment type="caution">
    <text evidence="2">The sequence shown here is derived from an EMBL/GenBank/DDBJ whole genome shotgun (WGS) entry which is preliminary data.</text>
</comment>